<dbReference type="OrthoDB" id="10250478at2759"/>
<protein>
    <recommendedName>
        <fullName evidence="2">glutamine--tRNA ligase</fullName>
        <ecNumber evidence="2">6.1.1.18</ecNumber>
    </recommendedName>
</protein>
<evidence type="ECO:0000259" key="12">
    <source>
        <dbReference type="Pfam" id="PF04558"/>
    </source>
</evidence>
<dbReference type="GeneID" id="17088214"/>
<dbReference type="InterPro" id="IPR042559">
    <property type="entry name" value="Gln-tRNA-synth_Ib_RNA-bd_N_2"/>
</dbReference>
<evidence type="ECO:0000256" key="1">
    <source>
        <dbReference type="ARBA" id="ARBA00005594"/>
    </source>
</evidence>
<keyword evidence="5 9" id="KW-0067">ATP-binding</keyword>
<dbReference type="InterPro" id="IPR014729">
    <property type="entry name" value="Rossmann-like_a/b/a_fold"/>
</dbReference>
<dbReference type="Gene3D" id="1.10.10.2420">
    <property type="match status" value="1"/>
</dbReference>
<dbReference type="InterPro" id="IPR011035">
    <property type="entry name" value="Ribosomal_bL25/Gln-tRNA_synth"/>
</dbReference>
<dbReference type="InterPro" id="IPR007639">
    <property type="entry name" value="Gln-tRNA-synth_Ib_RNA-bd_N"/>
</dbReference>
<proteinExistence type="inferred from homology"/>
<dbReference type="InterPro" id="IPR000924">
    <property type="entry name" value="Glu/Gln-tRNA-synth"/>
</dbReference>
<dbReference type="PANTHER" id="PTHR43097:SF4">
    <property type="entry name" value="GLUTAMINE--TRNA LIGASE"/>
    <property type="match status" value="1"/>
</dbReference>
<evidence type="ECO:0000259" key="11">
    <source>
        <dbReference type="Pfam" id="PF03950"/>
    </source>
</evidence>
<keyword evidence="15" id="KW-1185">Reference proteome</keyword>
<dbReference type="GO" id="GO:0005524">
    <property type="term" value="F:ATP binding"/>
    <property type="evidence" value="ECO:0007669"/>
    <property type="project" value="UniProtKB-KW"/>
</dbReference>
<keyword evidence="7 9" id="KW-0030">Aminoacyl-tRNA synthetase</keyword>
<comment type="similarity">
    <text evidence="1 9">Belongs to the class-I aminoacyl-tRNA synthetase family.</text>
</comment>
<dbReference type="STRING" id="130081.M2Y0I3"/>
<dbReference type="Gramene" id="EME29418">
    <property type="protein sequence ID" value="EME29418"/>
    <property type="gene ID" value="Gasu_32390"/>
</dbReference>
<organism evidence="14 15">
    <name type="scientific">Galdieria sulphuraria</name>
    <name type="common">Red alga</name>
    <dbReference type="NCBI Taxonomy" id="130081"/>
    <lineage>
        <taxon>Eukaryota</taxon>
        <taxon>Rhodophyta</taxon>
        <taxon>Bangiophyceae</taxon>
        <taxon>Galdieriales</taxon>
        <taxon>Galdieriaceae</taxon>
        <taxon>Galdieria</taxon>
    </lineage>
</organism>
<feature type="domain" description="Glutaminyl-tRNA synthetase class Ib non-specific RNA-binding" evidence="12">
    <location>
        <begin position="8"/>
        <end position="166"/>
    </location>
</feature>
<evidence type="ECO:0000256" key="9">
    <source>
        <dbReference type="RuleBase" id="RU363037"/>
    </source>
</evidence>
<dbReference type="GO" id="GO:0005829">
    <property type="term" value="C:cytosol"/>
    <property type="evidence" value="ECO:0007669"/>
    <property type="project" value="TreeGrafter"/>
</dbReference>
<dbReference type="InterPro" id="IPR020056">
    <property type="entry name" value="Rbsml_bL25/Gln-tRNA_synth_N"/>
</dbReference>
<evidence type="ECO:0000256" key="6">
    <source>
        <dbReference type="ARBA" id="ARBA00022917"/>
    </source>
</evidence>
<dbReference type="Proteomes" id="UP000030680">
    <property type="component" value="Unassembled WGS sequence"/>
</dbReference>
<dbReference type="EMBL" id="KB454509">
    <property type="protein sequence ID" value="EME29418.1"/>
    <property type="molecule type" value="Genomic_DNA"/>
</dbReference>
<evidence type="ECO:0000256" key="7">
    <source>
        <dbReference type="ARBA" id="ARBA00023146"/>
    </source>
</evidence>
<dbReference type="NCBIfam" id="TIGR00440">
    <property type="entry name" value="glnS"/>
    <property type="match status" value="1"/>
</dbReference>
<dbReference type="InterPro" id="IPR050132">
    <property type="entry name" value="Gln/Glu-tRNA_Ligase"/>
</dbReference>
<dbReference type="PROSITE" id="PS00178">
    <property type="entry name" value="AA_TRNA_LIGASE_I"/>
    <property type="match status" value="1"/>
</dbReference>
<name>M2Y0I3_GALSU</name>
<dbReference type="PRINTS" id="PR00987">
    <property type="entry name" value="TRNASYNTHGLU"/>
</dbReference>
<dbReference type="InterPro" id="IPR020058">
    <property type="entry name" value="Glu/Gln-tRNA-synth_Ib_cat-dom"/>
</dbReference>
<dbReference type="PANTHER" id="PTHR43097">
    <property type="entry name" value="GLUTAMINE-TRNA LIGASE"/>
    <property type="match status" value="1"/>
</dbReference>
<evidence type="ECO:0000256" key="2">
    <source>
        <dbReference type="ARBA" id="ARBA00012836"/>
    </source>
</evidence>
<dbReference type="Pfam" id="PF20974">
    <property type="entry name" value="tRNA-synt_1c_C2"/>
    <property type="match status" value="1"/>
</dbReference>
<dbReference type="EC" id="6.1.1.18" evidence="2"/>
<dbReference type="InterPro" id="IPR042558">
    <property type="entry name" value="Gln-tRNA-synth_Ib_RNA-bd_N_1"/>
</dbReference>
<dbReference type="InterPro" id="IPR004514">
    <property type="entry name" value="Gln-tRNA-synth"/>
</dbReference>
<feature type="domain" description="Glutamyl/glutaminyl-tRNA synthetase class Ib catalytic" evidence="10">
    <location>
        <begin position="230"/>
        <end position="524"/>
    </location>
</feature>
<reference evidence="15" key="1">
    <citation type="journal article" date="2013" name="Science">
        <title>Gene transfer from bacteria and archaea facilitated evolution of an extremophilic eukaryote.</title>
        <authorList>
            <person name="Schonknecht G."/>
            <person name="Chen W.H."/>
            <person name="Ternes C.M."/>
            <person name="Barbier G.G."/>
            <person name="Shrestha R.P."/>
            <person name="Stanke M."/>
            <person name="Brautigam A."/>
            <person name="Baker B.J."/>
            <person name="Banfield J.F."/>
            <person name="Garavito R.M."/>
            <person name="Carr K."/>
            <person name="Wilkerson C."/>
            <person name="Rensing S.A."/>
            <person name="Gagneul D."/>
            <person name="Dickenson N.E."/>
            <person name="Oesterhelt C."/>
            <person name="Lercher M.J."/>
            <person name="Weber A.P."/>
        </authorList>
    </citation>
    <scope>NUCLEOTIDE SEQUENCE [LARGE SCALE GENOMIC DNA]</scope>
    <source>
        <strain evidence="15">074W</strain>
    </source>
</reference>
<dbReference type="KEGG" id="gsl:Gasu_32390"/>
<dbReference type="Gene3D" id="3.40.50.620">
    <property type="entry name" value="HUPs"/>
    <property type="match status" value="1"/>
</dbReference>
<sequence>MAQLYEQRLDKLLSFGMEEKLAKTAARNEKVYSSTLEALKSASFVNDGSQQTKNKCLLLYNAVIHPKLPLTNRNSLFLMIGDERIKTKAQLDAAIEFLVSIGEEKVEESILEQQAGVGVIVTKEDICERVKTVLDENHNQVQMKGSHTNVGLLVKQVLSSLRFADAKLVRLEVERQLQDLLNHLSLSDKDEEENVDPFAGIPNIMAARDLETARNTPELLERHRLATGGKVICRFPPEPNGFLHIGHAKSMFLNFGYAQKENGICILRYDDTNPEAEREEFIKSIEESVKWLGYEPSKITFTSDYFDQLYELAVELIKRDKAYVCHLKPDEISQYREKKQDSPWRNRPIEESLTLFEDMKFGKFEEGAATLRMKIDMQHPNPCMQDPIAYRIRYKRHPHSGDRWCIYPSYDFAHCIVDSLEWITHSLCTLEFEIRRDSYYWLLAALDMYRPFVWEFSRLVVTHTVVSKRKLTFLVDKGYVRGWDDPRMPTLMGLRRRGFPPEALRKFCASVGVTRGDNLIGFHKLENACRTCLDPQVFRRMCVLEPLKVVIENLPKDHIEWLQVPNHPKDEGKGTHKSPFTKEVYIEKSDFRLQDEKDFFGLAPGKVSLVSFSSLVFTYILLFPCQKTVLLRYAYPITAKDIKWSAEDPCRIESVVVSYDPDKTQKPKGVLHWVASNQFSTSVEVRLYNNLFLSEQPGLIKGDAWLDDINPESEVVKENALLEYDAAQNINPGDIFQFERLGFFCCDKDSTIPTRVVFNRTVTLKGIR</sequence>
<accession>M2Y0I3</accession>
<evidence type="ECO:0000259" key="10">
    <source>
        <dbReference type="Pfam" id="PF00749"/>
    </source>
</evidence>
<evidence type="ECO:0000313" key="15">
    <source>
        <dbReference type="Proteomes" id="UP000030680"/>
    </source>
</evidence>
<dbReference type="Gene3D" id="2.40.240.10">
    <property type="entry name" value="Ribosomal Protein L25, Chain P"/>
    <property type="match status" value="2"/>
</dbReference>
<dbReference type="GO" id="GO:0004819">
    <property type="term" value="F:glutamine-tRNA ligase activity"/>
    <property type="evidence" value="ECO:0007669"/>
    <property type="project" value="UniProtKB-EC"/>
</dbReference>
<comment type="catalytic activity">
    <reaction evidence="8">
        <text>tRNA(Gln) + L-glutamine + ATP = L-glutaminyl-tRNA(Gln) + AMP + diphosphate</text>
        <dbReference type="Rhea" id="RHEA:20121"/>
        <dbReference type="Rhea" id="RHEA-COMP:9662"/>
        <dbReference type="Rhea" id="RHEA-COMP:9681"/>
        <dbReference type="ChEBI" id="CHEBI:30616"/>
        <dbReference type="ChEBI" id="CHEBI:33019"/>
        <dbReference type="ChEBI" id="CHEBI:58359"/>
        <dbReference type="ChEBI" id="CHEBI:78442"/>
        <dbReference type="ChEBI" id="CHEBI:78521"/>
        <dbReference type="ChEBI" id="CHEBI:456215"/>
        <dbReference type="EC" id="6.1.1.18"/>
    </reaction>
</comment>
<dbReference type="eggNOG" id="KOG1148">
    <property type="taxonomic scope" value="Eukaryota"/>
</dbReference>
<feature type="domain" description="Glutamyl/glutaminyl-tRNA synthetase class Ib anti-codon binding" evidence="11">
    <location>
        <begin position="539"/>
        <end position="647"/>
    </location>
</feature>
<dbReference type="AlphaFoldDB" id="M2Y0I3"/>
<keyword evidence="4 9" id="KW-0547">Nucleotide-binding</keyword>
<dbReference type="OMA" id="FAWRIMG"/>
<dbReference type="SUPFAM" id="SSF50715">
    <property type="entry name" value="Ribosomal protein L25-like"/>
    <property type="match status" value="1"/>
</dbReference>
<dbReference type="InterPro" id="IPR020059">
    <property type="entry name" value="Glu/Gln-tRNA-synth_Ib_codon-bd"/>
</dbReference>
<feature type="domain" description="tRNA synthetases class I (E and Q) anti-codon binding" evidence="13">
    <location>
        <begin position="670"/>
        <end position="747"/>
    </location>
</feature>
<dbReference type="GO" id="GO:0006425">
    <property type="term" value="P:glutaminyl-tRNA aminoacylation"/>
    <property type="evidence" value="ECO:0007669"/>
    <property type="project" value="InterPro"/>
</dbReference>
<evidence type="ECO:0000256" key="5">
    <source>
        <dbReference type="ARBA" id="ARBA00022840"/>
    </source>
</evidence>
<dbReference type="SUPFAM" id="SSF52374">
    <property type="entry name" value="Nucleotidylyl transferase"/>
    <property type="match status" value="1"/>
</dbReference>
<evidence type="ECO:0000256" key="3">
    <source>
        <dbReference type="ARBA" id="ARBA00022598"/>
    </source>
</evidence>
<keyword evidence="3 9" id="KW-0436">Ligase</keyword>
<evidence type="ECO:0000256" key="8">
    <source>
        <dbReference type="ARBA" id="ARBA00048270"/>
    </source>
</evidence>
<dbReference type="Pfam" id="PF03950">
    <property type="entry name" value="tRNA-synt_1c_C"/>
    <property type="match status" value="1"/>
</dbReference>
<gene>
    <name evidence="14" type="ORF">Gasu_32390</name>
</gene>
<evidence type="ECO:0000256" key="4">
    <source>
        <dbReference type="ARBA" id="ARBA00022741"/>
    </source>
</evidence>
<dbReference type="RefSeq" id="XP_005705938.1">
    <property type="nucleotide sequence ID" value="XM_005705881.1"/>
</dbReference>
<keyword evidence="6 9" id="KW-0648">Protein biosynthesis</keyword>
<dbReference type="Pfam" id="PF04558">
    <property type="entry name" value="tRNA_synt_1c_R1"/>
    <property type="match status" value="1"/>
</dbReference>
<evidence type="ECO:0000259" key="13">
    <source>
        <dbReference type="Pfam" id="PF20974"/>
    </source>
</evidence>
<dbReference type="Gene3D" id="1.10.8.1290">
    <property type="entry name" value="Glutaminyl-tRNA synthetase, non-specific RNA binding region part 1, domain 1"/>
    <property type="match status" value="1"/>
</dbReference>
<dbReference type="InterPro" id="IPR049437">
    <property type="entry name" value="tRNA-synt_1c_C2"/>
</dbReference>
<dbReference type="FunFam" id="3.40.50.620:FF:000037">
    <property type="entry name" value="Glutamine--tRNA ligase cytoplasmic"/>
    <property type="match status" value="1"/>
</dbReference>
<evidence type="ECO:0000313" key="14">
    <source>
        <dbReference type="EMBL" id="EME29418.1"/>
    </source>
</evidence>
<dbReference type="Pfam" id="PF00749">
    <property type="entry name" value="tRNA-synt_1c"/>
    <property type="match status" value="1"/>
</dbReference>
<dbReference type="InterPro" id="IPR001412">
    <property type="entry name" value="aa-tRNA-synth_I_CS"/>
</dbReference>